<evidence type="ECO:0000256" key="1">
    <source>
        <dbReference type="ARBA" id="ARBA00023054"/>
    </source>
</evidence>
<evidence type="ECO:0000313" key="6">
    <source>
        <dbReference type="EMBL" id="KAK5577690.1"/>
    </source>
</evidence>
<keyword evidence="7" id="KW-1185">Reference proteome</keyword>
<dbReference type="GO" id="GO:0051276">
    <property type="term" value="P:chromosome organization"/>
    <property type="evidence" value="ECO:0007669"/>
    <property type="project" value="InterPro"/>
</dbReference>
<feature type="coiled-coil region" evidence="3">
    <location>
        <begin position="960"/>
        <end position="1008"/>
    </location>
</feature>
<evidence type="ECO:0000256" key="4">
    <source>
        <dbReference type="SAM" id="MobiDB-lite"/>
    </source>
</evidence>
<feature type="region of interest" description="Disordered" evidence="4">
    <location>
        <begin position="1050"/>
        <end position="1070"/>
    </location>
</feature>
<dbReference type="EMBL" id="JAVFKY010000004">
    <property type="protein sequence ID" value="KAK5577690.1"/>
    <property type="molecule type" value="Genomic_DNA"/>
</dbReference>
<dbReference type="PIRSF" id="PIRSF005719">
    <property type="entry name" value="SMC"/>
    <property type="match status" value="1"/>
</dbReference>
<dbReference type="InterPro" id="IPR027417">
    <property type="entry name" value="P-loop_NTPase"/>
</dbReference>
<evidence type="ECO:0000256" key="2">
    <source>
        <dbReference type="PIRNR" id="PIRNR005719"/>
    </source>
</evidence>
<comment type="similarity">
    <text evidence="2">Belongs to the SMC family.</text>
</comment>
<dbReference type="InterPro" id="IPR010935">
    <property type="entry name" value="SMC_hinge"/>
</dbReference>
<dbReference type="Pfam" id="PF06470">
    <property type="entry name" value="SMC_hinge"/>
    <property type="match status" value="1"/>
</dbReference>
<dbReference type="InterPro" id="IPR003395">
    <property type="entry name" value="RecF/RecN/SMC_N"/>
</dbReference>
<dbReference type="SMART" id="SM00968">
    <property type="entry name" value="SMC_hinge"/>
    <property type="match status" value="1"/>
</dbReference>
<organism evidence="6 7">
    <name type="scientific">Dictyostelium firmibasis</name>
    <dbReference type="NCBI Taxonomy" id="79012"/>
    <lineage>
        <taxon>Eukaryota</taxon>
        <taxon>Amoebozoa</taxon>
        <taxon>Evosea</taxon>
        <taxon>Eumycetozoa</taxon>
        <taxon>Dictyostelia</taxon>
        <taxon>Dictyosteliales</taxon>
        <taxon>Dictyosteliaceae</taxon>
        <taxon>Dictyostelium</taxon>
    </lineage>
</organism>
<dbReference type="SUPFAM" id="SSF52540">
    <property type="entry name" value="P-loop containing nucleoside triphosphate hydrolases"/>
    <property type="match status" value="1"/>
</dbReference>
<dbReference type="Gene3D" id="3.40.50.300">
    <property type="entry name" value="P-loop containing nucleotide triphosphate hydrolases"/>
    <property type="match status" value="2"/>
</dbReference>
<proteinExistence type="inferred from homology"/>
<dbReference type="PANTHER" id="PTHR43977">
    <property type="entry name" value="STRUCTURAL MAINTENANCE OF CHROMOSOMES PROTEIN 3"/>
    <property type="match status" value="1"/>
</dbReference>
<sequence length="1435" mass="164421">MYIKFIFIKGFRSYKDQGFTSITLHPGFNVVTGRNGAGKSNLFAAIRFLLGDLNVGNTSEDRLKLLHNFGGNSMQTGYVEIVFDNSDNRFPIDKTEFSLRRTFGTSKDEFSIGNNKLSKADVRNMFEAAGFSSSNPYYIVQQGKINTLALMKDSDRLDMLKEVAGATVYEERKRESVAIMLESESKSIKIEEFLKYIDERIKVLDKERKELQLYQTQIEMKKQFEAYIIHLEANESNDKIQDLEKEKEKYLIQSSKESKKLERFTDELKRDESKFNKLLNEIKKIDNEKIMVEKLNEVFDKQKAQLIIQQKHFKKLLSKEQTKLEKLQKEQDLLGGSKEKLEKDIEIIRPKLEELIGQEDDIDNKLSSTERNLQELYVKQGMFQFKSKTERDKYLGDESIKLEDIVKQYEQQAQSLDEDVEDMKQLQQSKGKQFDNSMASKDKEAEIIKNAELKVHELKLEKDQIEQQVSSTFQSINEMKSNLTEHRNEWKKAERNLQTIMNRPLSEGLAKLNQIRQEGKIKGIHGPLVELFDIVEPEATLALEVVGGNGLFHVVVDTDDTASKILEILNTENIGRLSFIPLNRVRTKPPKFPLLENDLVCPLIKVISFDPIYTEAMKLVFGKTLICKDEATAEQVRKSIHVDCITFDGDVFHSKGAVTGGYYSKKKLKLSSYQQIKHWRQQYQQLQNQLTDRESELEKLQASLLAIQKTIRTKEDEKNKILSKNDNSRVELDKIISERTMYIDILEKKQTILKKLKIDIQNCKDTIDGYQKQMKTAFNTKLTEEESNLLLTLSESSIQLKEQKISVSAEVMKLQSRKNQMTNQLNQNYSKRLMEIEEEIKSLNPENSKLQVELKQKEIDEINTEIDGVREKLESLVQSLNEKDAEIKPIKVSIDALKQQTSSIADQLVADGKKMETLLAQIQNYNKVRDAKQLRVLSKGDRFNFEELKQYNKDQSVEELNKINKSLASLRHVNQKANDQFNSFTNQYKSLEARRDELNESNTSIQLLIKTLDNKKDEAIARTFSGVAKNFTQVFKELIPGGSAKLVMKRQMDDDEGEGEDPKEWADGETPKGLLTFTGIGIQVSFGEGHEPCSMRQLSGGQKTLVALALIFALQRTDPAPFYLLDEIDAALDHNYRVAVSKMIRKHSREIQFIATTFGPEFVMDANQNWIVVFNKGSKLVPGSTEDALNVIKQLDNGSAFDYSYQGITEEEVNQDPPVLGVAEDKHLVEFEFKRAKKKALKALAKAEEACTVMVQDEANLGTNSAASEKLKQDKKVFEKLHKEYLRKATEYNQAKEKFLRFGGIIKQQGDKLSQSSQPSQQQQDDKEMENVEEEKQTSETEMKDTSTTKQKSPPKRKTPSGDTSDIETSDDESKKKQQQTEAQEESDIDDETPSQRFEEALISASQKLKQHGSQESEESEEENDDEDVSSDSSD</sequence>
<feature type="compositionally biased region" description="Acidic residues" evidence="4">
    <location>
        <begin position="1416"/>
        <end position="1435"/>
    </location>
</feature>
<evidence type="ECO:0000313" key="7">
    <source>
        <dbReference type="Proteomes" id="UP001344447"/>
    </source>
</evidence>
<dbReference type="Proteomes" id="UP001344447">
    <property type="component" value="Unassembled WGS sequence"/>
</dbReference>
<dbReference type="InterPro" id="IPR024704">
    <property type="entry name" value="SMC"/>
</dbReference>
<protein>
    <recommendedName>
        <fullName evidence="2">Structural maintenance of chromosomes protein</fullName>
    </recommendedName>
</protein>
<feature type="compositionally biased region" description="Basic and acidic residues" evidence="4">
    <location>
        <begin position="1060"/>
        <end position="1070"/>
    </location>
</feature>
<dbReference type="Gene3D" id="1.20.1060.20">
    <property type="match status" value="1"/>
</dbReference>
<evidence type="ECO:0000256" key="3">
    <source>
        <dbReference type="SAM" id="Coils"/>
    </source>
</evidence>
<dbReference type="InterPro" id="IPR036277">
    <property type="entry name" value="SMC_hinge_sf"/>
</dbReference>
<feature type="region of interest" description="Disordered" evidence="4">
    <location>
        <begin position="1310"/>
        <end position="1435"/>
    </location>
</feature>
<feature type="coiled-coil region" evidence="3">
    <location>
        <begin position="233"/>
        <end position="372"/>
    </location>
</feature>
<accession>A0AAN7TYM3</accession>
<dbReference type="GO" id="GO:0005694">
    <property type="term" value="C:chromosome"/>
    <property type="evidence" value="ECO:0007669"/>
    <property type="project" value="InterPro"/>
</dbReference>
<dbReference type="SUPFAM" id="SSF75553">
    <property type="entry name" value="Smc hinge domain"/>
    <property type="match status" value="1"/>
</dbReference>
<dbReference type="Pfam" id="PF02463">
    <property type="entry name" value="SMC_N"/>
    <property type="match status" value="1"/>
</dbReference>
<feature type="domain" description="SMC hinge" evidence="5">
    <location>
        <begin position="522"/>
        <end position="637"/>
    </location>
</feature>
<keyword evidence="2" id="KW-0539">Nucleus</keyword>
<keyword evidence="1 3" id="KW-0175">Coiled coil</keyword>
<feature type="coiled-coil region" evidence="3">
    <location>
        <begin position="819"/>
        <end position="886"/>
    </location>
</feature>
<dbReference type="FunFam" id="1.20.1060.20:FF:000020">
    <property type="match status" value="1"/>
</dbReference>
<name>A0AAN7TYM3_9MYCE</name>
<feature type="compositionally biased region" description="Acidic residues" evidence="4">
    <location>
        <begin position="1383"/>
        <end position="1393"/>
    </location>
</feature>
<dbReference type="GO" id="GO:0005524">
    <property type="term" value="F:ATP binding"/>
    <property type="evidence" value="ECO:0007669"/>
    <property type="project" value="InterPro"/>
</dbReference>
<feature type="coiled-coil region" evidence="3">
    <location>
        <begin position="746"/>
        <end position="773"/>
    </location>
</feature>
<dbReference type="Gene3D" id="3.30.70.1620">
    <property type="match status" value="1"/>
</dbReference>
<comment type="caution">
    <text evidence="6">The sequence shown here is derived from an EMBL/GenBank/DDBJ whole genome shotgun (WGS) entry which is preliminary data.</text>
</comment>
<evidence type="ECO:0000259" key="5">
    <source>
        <dbReference type="SMART" id="SM00968"/>
    </source>
</evidence>
<dbReference type="GO" id="GO:0016887">
    <property type="term" value="F:ATP hydrolysis activity"/>
    <property type="evidence" value="ECO:0007669"/>
    <property type="project" value="InterPro"/>
</dbReference>
<feature type="coiled-coil region" evidence="3">
    <location>
        <begin position="676"/>
        <end position="717"/>
    </location>
</feature>
<feature type="compositionally biased region" description="Low complexity" evidence="4">
    <location>
        <begin position="1314"/>
        <end position="1323"/>
    </location>
</feature>
<dbReference type="GO" id="GO:0005634">
    <property type="term" value="C:nucleus"/>
    <property type="evidence" value="ECO:0007669"/>
    <property type="project" value="UniProtKB-SubCell"/>
</dbReference>
<feature type="compositionally biased region" description="Basic and acidic residues" evidence="4">
    <location>
        <begin position="1324"/>
        <end position="1347"/>
    </location>
</feature>
<reference evidence="6 7" key="1">
    <citation type="submission" date="2023-11" db="EMBL/GenBank/DDBJ databases">
        <title>Dfirmibasis_genome.</title>
        <authorList>
            <person name="Edelbroek B."/>
            <person name="Kjellin J."/>
            <person name="Jerlstrom-Hultqvist J."/>
            <person name="Soderbom F."/>
        </authorList>
    </citation>
    <scope>NUCLEOTIDE SEQUENCE [LARGE SCALE GENOMIC DNA]</scope>
    <source>
        <strain evidence="6 7">TNS-C-14</strain>
    </source>
</reference>
<comment type="subcellular location">
    <subcellularLocation>
        <location evidence="2">Nucleus</location>
    </subcellularLocation>
</comment>
<gene>
    <name evidence="6" type="ORF">RB653_002635</name>
</gene>
<feature type="coiled-coil region" evidence="3">
    <location>
        <begin position="399"/>
        <end position="503"/>
    </location>
</feature>